<dbReference type="InterPro" id="IPR013217">
    <property type="entry name" value="Methyltransf_12"/>
</dbReference>
<dbReference type="InterPro" id="IPR029063">
    <property type="entry name" value="SAM-dependent_MTases_sf"/>
</dbReference>
<gene>
    <name evidence="2" type="ORF">EYC82_15845</name>
</gene>
<dbReference type="GO" id="GO:0032259">
    <property type="term" value="P:methylation"/>
    <property type="evidence" value="ECO:0007669"/>
    <property type="project" value="UniProtKB-KW"/>
</dbReference>
<dbReference type="Gene3D" id="3.40.50.150">
    <property type="entry name" value="Vaccinia Virus protein VP39"/>
    <property type="match status" value="1"/>
</dbReference>
<reference evidence="2" key="1">
    <citation type="submission" date="2019-02" db="EMBL/GenBank/DDBJ databases">
        <authorList>
            <person name="Li S.-H."/>
        </authorList>
    </citation>
    <scope>NUCLEOTIDE SEQUENCE</scope>
    <source>
        <strain evidence="2">IMCC11814</strain>
    </source>
</reference>
<keyword evidence="2" id="KW-0808">Transferase</keyword>
<organism evidence="2 3">
    <name type="scientific">Candidatus Marimicrobium litorale</name>
    <dbReference type="NCBI Taxonomy" id="2518991"/>
    <lineage>
        <taxon>Bacteria</taxon>
        <taxon>Pseudomonadati</taxon>
        <taxon>Pseudomonadota</taxon>
        <taxon>Gammaproteobacteria</taxon>
        <taxon>Cellvibrionales</taxon>
        <taxon>Halieaceae</taxon>
        <taxon>Marimicrobium</taxon>
    </lineage>
</organism>
<evidence type="ECO:0000313" key="3">
    <source>
        <dbReference type="Proteomes" id="UP001143304"/>
    </source>
</evidence>
<keyword evidence="2" id="KW-0489">Methyltransferase</keyword>
<dbReference type="Pfam" id="PF08242">
    <property type="entry name" value="Methyltransf_12"/>
    <property type="match status" value="1"/>
</dbReference>
<protein>
    <submittedName>
        <fullName evidence="2">Class I SAM-dependent methyltransferase</fullName>
    </submittedName>
</protein>
<dbReference type="Proteomes" id="UP001143304">
    <property type="component" value="Unassembled WGS sequence"/>
</dbReference>
<keyword evidence="3" id="KW-1185">Reference proteome</keyword>
<dbReference type="EMBL" id="SHNO01000001">
    <property type="protein sequence ID" value="MCX2978839.1"/>
    <property type="molecule type" value="Genomic_DNA"/>
</dbReference>
<dbReference type="RefSeq" id="WP_279250530.1">
    <property type="nucleotide sequence ID" value="NZ_SHNO01000001.1"/>
</dbReference>
<proteinExistence type="predicted"/>
<evidence type="ECO:0000313" key="2">
    <source>
        <dbReference type="EMBL" id="MCX2978839.1"/>
    </source>
</evidence>
<evidence type="ECO:0000259" key="1">
    <source>
        <dbReference type="Pfam" id="PF08242"/>
    </source>
</evidence>
<comment type="caution">
    <text evidence="2">The sequence shown here is derived from an EMBL/GenBank/DDBJ whole genome shotgun (WGS) entry which is preliminary data.</text>
</comment>
<accession>A0ABT3TBJ5</accession>
<feature type="domain" description="Methyltransferase type 12" evidence="1">
    <location>
        <begin position="70"/>
        <end position="171"/>
    </location>
</feature>
<name>A0ABT3TBJ5_9GAMM</name>
<dbReference type="CDD" id="cd02440">
    <property type="entry name" value="AdoMet_MTases"/>
    <property type="match status" value="1"/>
</dbReference>
<dbReference type="SUPFAM" id="SSF53335">
    <property type="entry name" value="S-adenosyl-L-methionine-dependent methyltransferases"/>
    <property type="match status" value="1"/>
</dbReference>
<dbReference type="GO" id="GO:0008168">
    <property type="term" value="F:methyltransferase activity"/>
    <property type="evidence" value="ECO:0007669"/>
    <property type="project" value="UniProtKB-KW"/>
</dbReference>
<sequence>MSLYTAHQSKMIGSIDRAVTGLGEIHPLNNSYYAQCLEIFEANSDQRPGLLGWFEANVVSKMSQDANTILSVGCGTGAFDERILGYARARMNQVRYLGIEPNEISAAEFLQAMGSQRCDQVDVSVLVQRFGEQTFENEFDLILFVQSIYYLEDRNDAIDAAMRALKPGGELIIVIAPDEELNTIANLMWQRQMEQKSWFSDNVRAHFDARGLDYEETRVNANLNVNECFGESTEEGRNIVDFIVQTRADQLPTGLRNDISEFLMSISEEQGTTTCLPHPVDIFRCKKG</sequence>